<evidence type="ECO:0000256" key="1">
    <source>
        <dbReference type="PROSITE-ProRule" id="PRU00285"/>
    </source>
</evidence>
<proteinExistence type="inferred from homology"/>
<sequence>MNRKRRNNADDWFDGGDWNIDDIFNNLDGEFNKMRKQMDNLMRDAIEGNISDNTAKNPFVFGFSVKTGPDGFPVFEDFGNTRTRSFGNKGEKPTVDTRREPLTDINETEDQIAITVELPGVSKEDIDINVTEEKVEVNVKTESRKYFKSIDLNSLVETESSKATYKNGILDLVLTKKESDKPKGTKVKVD</sequence>
<evidence type="ECO:0000259" key="4">
    <source>
        <dbReference type="PROSITE" id="PS51203"/>
    </source>
</evidence>
<feature type="domain" description="CS" evidence="4">
    <location>
        <begin position="98"/>
        <end position="188"/>
    </location>
</feature>
<dbReference type="InterPro" id="IPR008978">
    <property type="entry name" value="HSP20-like_chaperone"/>
</dbReference>
<evidence type="ECO:0000259" key="3">
    <source>
        <dbReference type="PROSITE" id="PS01031"/>
    </source>
</evidence>
<evidence type="ECO:0000313" key="6">
    <source>
        <dbReference type="Proteomes" id="UP000183403"/>
    </source>
</evidence>
<dbReference type="EMBL" id="MIYV01000004">
    <property type="protein sequence ID" value="OIR14380.1"/>
    <property type="molecule type" value="Genomic_DNA"/>
</dbReference>
<dbReference type="SUPFAM" id="SSF49764">
    <property type="entry name" value="HSP20-like chaperones"/>
    <property type="match status" value="1"/>
</dbReference>
<accession>A0A1J5TKZ7</accession>
<dbReference type="Proteomes" id="UP000183403">
    <property type="component" value="Unassembled WGS sequence"/>
</dbReference>
<dbReference type="CDD" id="cd00298">
    <property type="entry name" value="ACD_sHsps_p23-like"/>
    <property type="match status" value="1"/>
</dbReference>
<dbReference type="PROSITE" id="PS01031">
    <property type="entry name" value="SHSP"/>
    <property type="match status" value="1"/>
</dbReference>
<gene>
    <name evidence="5" type="ORF">BEU03_01775</name>
</gene>
<name>A0A1J5TKZ7_9ARCH</name>
<dbReference type="InterPro" id="IPR002068">
    <property type="entry name" value="A-crystallin/Hsp20_dom"/>
</dbReference>
<dbReference type="InterPro" id="IPR007052">
    <property type="entry name" value="CS_dom"/>
</dbReference>
<comment type="caution">
    <text evidence="5">The sequence shown here is derived from an EMBL/GenBank/DDBJ whole genome shotgun (WGS) entry which is preliminary data.</text>
</comment>
<comment type="similarity">
    <text evidence="1 2">Belongs to the small heat shock protein (HSP20) family.</text>
</comment>
<organism evidence="5 6">
    <name type="scientific">Marine Group III euryarchaeote CG-Epi6</name>
    <dbReference type="NCBI Taxonomy" id="1889000"/>
    <lineage>
        <taxon>Archaea</taxon>
        <taxon>Methanobacteriati</taxon>
        <taxon>Thermoplasmatota</taxon>
        <taxon>Thermoplasmata</taxon>
        <taxon>Candidatus Thermoprofundales</taxon>
    </lineage>
</organism>
<dbReference type="Gene3D" id="2.60.40.790">
    <property type="match status" value="1"/>
</dbReference>
<evidence type="ECO:0000256" key="2">
    <source>
        <dbReference type="RuleBase" id="RU003616"/>
    </source>
</evidence>
<evidence type="ECO:0000313" key="5">
    <source>
        <dbReference type="EMBL" id="OIR14380.1"/>
    </source>
</evidence>
<protein>
    <submittedName>
        <fullName evidence="5">Uncharacterized protein</fullName>
    </submittedName>
</protein>
<dbReference type="PANTHER" id="PTHR46492:SF1">
    <property type="entry name" value="DYNEIN AXONEMAL ASSEMBLY FACTOR 4"/>
    <property type="match status" value="1"/>
</dbReference>
<dbReference type="AlphaFoldDB" id="A0A1J5TKZ7"/>
<dbReference type="InterPro" id="IPR052004">
    <property type="entry name" value="Dynein_assembly_factor_4"/>
</dbReference>
<dbReference type="NCBIfam" id="NF041800">
    <property type="entry name" value="Hsp20"/>
    <property type="match status" value="1"/>
</dbReference>
<feature type="domain" description="SHSP" evidence="3">
    <location>
        <begin position="93"/>
        <end position="190"/>
    </location>
</feature>
<dbReference type="Pfam" id="PF00011">
    <property type="entry name" value="HSP20"/>
    <property type="match status" value="1"/>
</dbReference>
<dbReference type="PROSITE" id="PS51203">
    <property type="entry name" value="CS"/>
    <property type="match status" value="1"/>
</dbReference>
<dbReference type="PANTHER" id="PTHR46492">
    <property type="entry name" value="DYNEIN ASSEMBLY FACTOR 4, AXONEMAL"/>
    <property type="match status" value="1"/>
</dbReference>
<reference evidence="5 6" key="1">
    <citation type="submission" date="2016-08" db="EMBL/GenBank/DDBJ databases">
        <title>New Insights into Marine Group III Euryarchaeota, from dark to light.</title>
        <authorList>
            <person name="Haro-Moreno J.M."/>
            <person name="Rodriguez-Valera F."/>
            <person name="Lopez-Garcia P."/>
            <person name="Moreira D."/>
            <person name="Martin-Cuadrado A.B."/>
        </authorList>
    </citation>
    <scope>NUCLEOTIDE SEQUENCE [LARGE SCALE GENOMIC DNA]</scope>
    <source>
        <strain evidence="5">CG-Epi6</strain>
    </source>
</reference>